<evidence type="ECO:0000313" key="2">
    <source>
        <dbReference type="EnsemblMetazoa" id="AFUN006584-PA"/>
    </source>
</evidence>
<dbReference type="VEuPathDB" id="VectorBase:AFUN2_013851"/>
<dbReference type="AlphaFoldDB" id="A0A182RK16"/>
<evidence type="ECO:0008006" key="3">
    <source>
        <dbReference type="Google" id="ProtNLM"/>
    </source>
</evidence>
<dbReference type="PANTHER" id="PTHR15976:SF16">
    <property type="entry name" value="ASTEROID DOMAIN-CONTAINING PROTEIN"/>
    <property type="match status" value="1"/>
</dbReference>
<dbReference type="SUPFAM" id="SSF88723">
    <property type="entry name" value="PIN domain-like"/>
    <property type="match status" value="1"/>
</dbReference>
<evidence type="ECO:0000256" key="1">
    <source>
        <dbReference type="ARBA" id="ARBA00009495"/>
    </source>
</evidence>
<reference evidence="2" key="1">
    <citation type="submission" date="2020-05" db="UniProtKB">
        <authorList>
            <consortium name="EnsemblMetazoa"/>
        </authorList>
    </citation>
    <scope>IDENTIFICATION</scope>
    <source>
        <strain evidence="2">FUMOZ</strain>
    </source>
</reference>
<proteinExistence type="inferred from homology"/>
<name>A0A182RK16_ANOFN</name>
<dbReference type="GO" id="GO:0005634">
    <property type="term" value="C:nucleus"/>
    <property type="evidence" value="ECO:0007669"/>
    <property type="project" value="TreeGrafter"/>
</dbReference>
<dbReference type="PANTHER" id="PTHR15976">
    <property type="entry name" value="CONSTITUTIVE COACTIVATOR OF PEROXISOME PROLIFERATOR-ACTIVATED RECEPTOR GAMMA"/>
    <property type="match status" value="1"/>
</dbReference>
<dbReference type="EnsemblMetazoa" id="AFUN006584-RA">
    <property type="protein sequence ID" value="AFUN006584-PA"/>
    <property type="gene ID" value="AFUN006584"/>
</dbReference>
<dbReference type="InterPro" id="IPR029060">
    <property type="entry name" value="PIN-like_dom_sf"/>
</dbReference>
<dbReference type="VEuPathDB" id="VectorBase:AFUN006584"/>
<organism evidence="2">
    <name type="scientific">Anopheles funestus</name>
    <name type="common">African malaria mosquito</name>
    <dbReference type="NCBI Taxonomy" id="62324"/>
    <lineage>
        <taxon>Eukaryota</taxon>
        <taxon>Metazoa</taxon>
        <taxon>Ecdysozoa</taxon>
        <taxon>Arthropoda</taxon>
        <taxon>Hexapoda</taxon>
        <taxon>Insecta</taxon>
        <taxon>Pterygota</taxon>
        <taxon>Neoptera</taxon>
        <taxon>Endopterygota</taxon>
        <taxon>Diptera</taxon>
        <taxon>Nematocera</taxon>
        <taxon>Culicoidea</taxon>
        <taxon>Culicidae</taxon>
        <taxon>Anophelinae</taxon>
        <taxon>Anopheles</taxon>
    </lineage>
</organism>
<accession>A0A182RK16</accession>
<protein>
    <recommendedName>
        <fullName evidence="3">Asteroid domain-containing protein</fullName>
    </recommendedName>
</protein>
<dbReference type="InterPro" id="IPR026784">
    <property type="entry name" value="Coact_PPARg"/>
</dbReference>
<dbReference type="STRING" id="62324.A0A182RK16"/>
<comment type="similarity">
    <text evidence="1">Belongs to the constitutive coactivator of PPAR-gamma family.</text>
</comment>
<dbReference type="Gene3D" id="3.40.50.1010">
    <property type="entry name" value="5'-nuclease"/>
    <property type="match status" value="1"/>
</dbReference>
<sequence length="576" mass="67191">MGIRHLQTFMVRRVENGTYTVQMDREIRNAIKSPKPPLVVINLMAMRGLLNSDKRGLLCGSQIRRVERMADMLFGRLTDAGAELVFFYDVKRLRNKWESLTTHQNENYDRMIDILDLINARVPLEKVAETCEHTILSNTCINLRRIAKQHGKIFITTDMECDQAVAIYATQHNALAVITHDTDFLIFAGTWQFWHANHINPTTLQVQAFNKQALLRTLGLDWQQMAIWATLAGNDFFKYDELEPFLNDLAPHHQKFYKLAEYVRKLPTKKKLDAGTVHSILGRVYKNRNIPTEAFEWFQQSVAFYQIDTPNAVCVPTAKDPFSYLLQMEQFFVHTVLTGAPFNCTLLFFDYRSTEFGNYFEIIEPMIARIGGILLYHHRQERQHITVAVKRNHHEPHSFVTVPVIFPTTITPPPVKDLMSKETNLSTTLLQRKLQLLRWVCSDDLKELEELSSIPPSLLLTLLVLYRLRQYGAINMFEVNLLLLIAHQDTMDLFDPAKEPYPHILNSRVCRLGFLFQKVYNQFLRVAKALGLPEEYRPSAPYDGLRFHNYYRLWTSKHIKQHHIEIIADWRFNKQT</sequence>